<gene>
    <name evidence="1" type="ORF">H8718_16825</name>
</gene>
<name>A0A926IFL9_9FIRM</name>
<dbReference type="Pfam" id="PF12672">
    <property type="entry name" value="DUF3793"/>
    <property type="match status" value="1"/>
</dbReference>
<dbReference type="InterPro" id="IPR024523">
    <property type="entry name" value="DUF3793"/>
</dbReference>
<organism evidence="1 2">
    <name type="scientific">Zhenhengia yiwuensis</name>
    <dbReference type="NCBI Taxonomy" id="2763666"/>
    <lineage>
        <taxon>Bacteria</taxon>
        <taxon>Bacillati</taxon>
        <taxon>Bacillota</taxon>
        <taxon>Clostridia</taxon>
        <taxon>Lachnospirales</taxon>
        <taxon>Lachnospiraceae</taxon>
        <taxon>Zhenhengia</taxon>
    </lineage>
</organism>
<evidence type="ECO:0000313" key="1">
    <source>
        <dbReference type="EMBL" id="MBC8581184.1"/>
    </source>
</evidence>
<sequence>MSEELLVTHCAPTLAGMKTGSLFNCKCESLSCIKGAIKEWNSILNCKGVYMSLLTVMKDRALIYVFRPEKLAKDIGVEEVQSFLKEQGYRNCYPDACIKRLSERLRRYETFPHEIGIFLGYPIEDVKGFIENKGQNCKCIGYWKVYNNEKEAEKTFQKYKKCTMIYRKKLKEGRSIEKLVVQL</sequence>
<dbReference type="EMBL" id="JACRSY010000039">
    <property type="protein sequence ID" value="MBC8581184.1"/>
    <property type="molecule type" value="Genomic_DNA"/>
</dbReference>
<dbReference type="Proteomes" id="UP000655830">
    <property type="component" value="Unassembled WGS sequence"/>
</dbReference>
<accession>A0A926IFL9</accession>
<proteinExistence type="predicted"/>
<reference evidence="1" key="1">
    <citation type="submission" date="2020-08" db="EMBL/GenBank/DDBJ databases">
        <title>Genome public.</title>
        <authorList>
            <person name="Liu C."/>
            <person name="Sun Q."/>
        </authorList>
    </citation>
    <scope>NUCLEOTIDE SEQUENCE</scope>
    <source>
        <strain evidence="1">NSJ-12</strain>
    </source>
</reference>
<comment type="caution">
    <text evidence="1">The sequence shown here is derived from an EMBL/GenBank/DDBJ whole genome shotgun (WGS) entry which is preliminary data.</text>
</comment>
<evidence type="ECO:0000313" key="2">
    <source>
        <dbReference type="Proteomes" id="UP000655830"/>
    </source>
</evidence>
<protein>
    <submittedName>
        <fullName evidence="1">DUF3793 family protein</fullName>
    </submittedName>
</protein>
<keyword evidence="2" id="KW-1185">Reference proteome</keyword>
<dbReference type="AlphaFoldDB" id="A0A926IFL9"/>
<dbReference type="RefSeq" id="WP_177669099.1">
    <property type="nucleotide sequence ID" value="NZ_JACRSY010000039.1"/>
</dbReference>